<feature type="signal peptide" evidence="4">
    <location>
        <begin position="1"/>
        <end position="19"/>
    </location>
</feature>
<organism evidence="5 6">
    <name type="scientific">Vibrio diazotrophicus</name>
    <dbReference type="NCBI Taxonomy" id="685"/>
    <lineage>
        <taxon>Bacteria</taxon>
        <taxon>Pseudomonadati</taxon>
        <taxon>Pseudomonadota</taxon>
        <taxon>Gammaproteobacteria</taxon>
        <taxon>Vibrionales</taxon>
        <taxon>Vibrionaceae</taxon>
        <taxon>Vibrio</taxon>
    </lineage>
</organism>
<evidence type="ECO:0000256" key="2">
    <source>
        <dbReference type="ARBA" id="ARBA00023008"/>
    </source>
</evidence>
<dbReference type="PANTHER" id="PTHR38439:SF3">
    <property type="entry name" value="COPPER-RESISTANT CUPROPROTEIN COPI"/>
    <property type="match status" value="1"/>
</dbReference>
<evidence type="ECO:0000256" key="1">
    <source>
        <dbReference type="ARBA" id="ARBA00022723"/>
    </source>
</evidence>
<evidence type="ECO:0000313" key="6">
    <source>
        <dbReference type="Proteomes" id="UP000236449"/>
    </source>
</evidence>
<keyword evidence="4" id="KW-0732">Signal</keyword>
<dbReference type="RefSeq" id="WP_102954478.1">
    <property type="nucleotide sequence ID" value="NZ_JAPWHJ010000008.1"/>
</dbReference>
<accession>A0A2J8HYN6</accession>
<gene>
    <name evidence="5" type="ORF">C1N32_16130</name>
</gene>
<dbReference type="GO" id="GO:0046872">
    <property type="term" value="F:metal ion binding"/>
    <property type="evidence" value="ECO:0007669"/>
    <property type="project" value="UniProtKB-KW"/>
</dbReference>
<evidence type="ECO:0000256" key="3">
    <source>
        <dbReference type="SAM" id="MobiDB-lite"/>
    </source>
</evidence>
<reference evidence="5 6" key="1">
    <citation type="submission" date="2018-01" db="EMBL/GenBank/DDBJ databases">
        <title>Draft genome sequences of six Vibrio diazotrophicus strains isolated from deep-sea sediments of the Baltic Sea.</title>
        <authorList>
            <person name="Castillo D."/>
            <person name="Vandieken V."/>
            <person name="Chiang O."/>
            <person name="Middelboe M."/>
        </authorList>
    </citation>
    <scope>NUCLEOTIDE SEQUENCE [LARGE SCALE GENOMIC DNA]</scope>
    <source>
        <strain evidence="5 6">60.27F</strain>
    </source>
</reference>
<sequence>MKKLTLAIALTISSSVAFADMNHSNSNDHGSSDHSSMNSSNNSSMDHSKMDHSQMSPTAKKNDMKMDHGNMMNMEGMSDVGMPAMGSKPDKVVHVMLSDDMKITFKKEVKIEPDSVVQFVVMNTGKINHEFNIGSVAEQTEHREMMKNMNGQHMHDMGNSVTVEPGKAKQITWHFHGDKNVSFACNIPGHAEAGMMKSISL</sequence>
<dbReference type="Proteomes" id="UP000236449">
    <property type="component" value="Unassembled WGS sequence"/>
</dbReference>
<keyword evidence="1" id="KW-0479">Metal-binding</keyword>
<feature type="compositionally biased region" description="Low complexity" evidence="3">
    <location>
        <begin position="23"/>
        <end position="45"/>
    </location>
</feature>
<dbReference type="PANTHER" id="PTHR38439">
    <property type="entry name" value="AURACYANIN-B"/>
    <property type="match status" value="1"/>
</dbReference>
<keyword evidence="2" id="KW-0186">Copper</keyword>
<dbReference type="AlphaFoldDB" id="A0A2J8HYN6"/>
<dbReference type="Gene3D" id="2.60.40.420">
    <property type="entry name" value="Cupredoxins - blue copper proteins"/>
    <property type="match status" value="1"/>
</dbReference>
<protein>
    <submittedName>
        <fullName evidence="5">Copper-binding protein</fullName>
    </submittedName>
</protein>
<evidence type="ECO:0000256" key="4">
    <source>
        <dbReference type="SAM" id="SignalP"/>
    </source>
</evidence>
<dbReference type="EMBL" id="POSK01000011">
    <property type="protein sequence ID" value="PNI03387.1"/>
    <property type="molecule type" value="Genomic_DNA"/>
</dbReference>
<proteinExistence type="predicted"/>
<dbReference type="InterPro" id="IPR050845">
    <property type="entry name" value="Cu-binding_ET"/>
</dbReference>
<dbReference type="InterPro" id="IPR008972">
    <property type="entry name" value="Cupredoxin"/>
</dbReference>
<dbReference type="SUPFAM" id="SSF49503">
    <property type="entry name" value="Cupredoxins"/>
    <property type="match status" value="1"/>
</dbReference>
<name>A0A2J8HYN6_VIBDI</name>
<evidence type="ECO:0000313" key="5">
    <source>
        <dbReference type="EMBL" id="PNI03387.1"/>
    </source>
</evidence>
<feature type="region of interest" description="Disordered" evidence="3">
    <location>
        <begin position="23"/>
        <end position="66"/>
    </location>
</feature>
<comment type="caution">
    <text evidence="5">The sequence shown here is derived from an EMBL/GenBank/DDBJ whole genome shotgun (WGS) entry which is preliminary data.</text>
</comment>
<feature type="chain" id="PRO_5014425654" evidence="4">
    <location>
        <begin position="20"/>
        <end position="201"/>
    </location>
</feature>
<dbReference type="OrthoDB" id="9816061at2"/>